<evidence type="ECO:0000256" key="6">
    <source>
        <dbReference type="ARBA" id="ARBA00023004"/>
    </source>
</evidence>
<feature type="domain" description="Catechol dioxygenase N-terminal" evidence="8">
    <location>
        <begin position="35"/>
        <end position="109"/>
    </location>
</feature>
<sequence>MAPNTAANSGPLVAKDLNIDNITDNVIAFCSQGRDPRMKFVFERLVSHIHDFARETRLSTDEWREGLDWLQACGQICNQNRKELITVSDIFGLSTLVDEINHPKPPGATPGTILGPFHSTEAEQKENGEQLSHDPNGEPLFVLCTIRDTRGNPIAGAQVHVWEADSNGAYDVEKPDSGVDGRGILHSDDQGRFYFDAIVPVPYPILCDGPVGAFLAAAGRHEYRPAHMHFMFEKKGYDHLITALYLRNSKYRDTDAVFGVKESLVIDVGEMDSETAATYNRHHVKKLLKYDFVLASDVEADELRDKQTAAAFTSLKRRAIPPVTAKI</sequence>
<dbReference type="Gene3D" id="2.60.130.10">
    <property type="entry name" value="Aromatic compound dioxygenase"/>
    <property type="match status" value="1"/>
</dbReference>
<dbReference type="Pfam" id="PF04444">
    <property type="entry name" value="Dioxygenase_N"/>
    <property type="match status" value="1"/>
</dbReference>
<accession>A0ABR4ECW4</accession>
<name>A0ABR4ECW4_9PEZI</name>
<evidence type="ECO:0000256" key="1">
    <source>
        <dbReference type="ARBA" id="ARBA00001965"/>
    </source>
</evidence>
<dbReference type="EMBL" id="JBAWTH010000068">
    <property type="protein sequence ID" value="KAL2280257.1"/>
    <property type="molecule type" value="Genomic_DNA"/>
</dbReference>
<keyword evidence="5" id="KW-0560">Oxidoreductase</keyword>
<proteinExistence type="inferred from homology"/>
<evidence type="ECO:0000256" key="2">
    <source>
        <dbReference type="ARBA" id="ARBA00007825"/>
    </source>
</evidence>
<evidence type="ECO:0000259" key="8">
    <source>
        <dbReference type="Pfam" id="PF04444"/>
    </source>
</evidence>
<comment type="similarity">
    <text evidence="2">Belongs to the intradiol ring-cleavage dioxygenase family.</text>
</comment>
<dbReference type="Proteomes" id="UP001600888">
    <property type="component" value="Unassembled WGS sequence"/>
</dbReference>
<dbReference type="PANTHER" id="PTHR33711:SF7">
    <property type="entry name" value="INTRADIOL RING-CLEAVAGE DIOXYGENASES DOMAIN-CONTAINING PROTEIN-RELATED"/>
    <property type="match status" value="1"/>
</dbReference>
<keyword evidence="4" id="KW-0223">Dioxygenase</keyword>
<comment type="cofactor">
    <cofactor evidence="1">
        <name>Fe(3+)</name>
        <dbReference type="ChEBI" id="CHEBI:29034"/>
    </cofactor>
</comment>
<keyword evidence="6" id="KW-0408">Iron</keyword>
<reference evidence="9 10" key="1">
    <citation type="submission" date="2024-03" db="EMBL/GenBank/DDBJ databases">
        <title>A high-quality draft genome sequence of Diaporthe vaccinii, a causative agent of upright dieback and viscid rot disease in cranberry plants.</title>
        <authorList>
            <person name="Sarrasin M."/>
            <person name="Lang B.F."/>
            <person name="Burger G."/>
        </authorList>
    </citation>
    <scope>NUCLEOTIDE SEQUENCE [LARGE SCALE GENOMIC DNA]</scope>
    <source>
        <strain evidence="9 10">IS7</strain>
    </source>
</reference>
<dbReference type="InterPro" id="IPR015889">
    <property type="entry name" value="Intradiol_dOase_core"/>
</dbReference>
<dbReference type="PANTHER" id="PTHR33711">
    <property type="entry name" value="DIOXYGENASE, PUTATIVE (AFU_ORTHOLOGUE AFUA_2G02910)-RELATED"/>
    <property type="match status" value="1"/>
</dbReference>
<dbReference type="SUPFAM" id="SSF49482">
    <property type="entry name" value="Aromatic compound dioxygenase"/>
    <property type="match status" value="1"/>
</dbReference>
<dbReference type="InterPro" id="IPR050770">
    <property type="entry name" value="Intradiol_RC_Dioxygenase"/>
</dbReference>
<comment type="caution">
    <text evidence="9">The sequence shown here is derived from an EMBL/GenBank/DDBJ whole genome shotgun (WGS) entry which is preliminary data.</text>
</comment>
<evidence type="ECO:0000313" key="9">
    <source>
        <dbReference type="EMBL" id="KAL2280257.1"/>
    </source>
</evidence>
<dbReference type="Pfam" id="PF00775">
    <property type="entry name" value="Dioxygenase_C"/>
    <property type="match status" value="1"/>
</dbReference>
<dbReference type="InterPro" id="IPR000627">
    <property type="entry name" value="Intradiol_dOase_C"/>
</dbReference>
<feature type="domain" description="Intradiol ring-cleavage dioxygenases" evidence="7">
    <location>
        <begin position="115"/>
        <end position="294"/>
    </location>
</feature>
<evidence type="ECO:0000313" key="10">
    <source>
        <dbReference type="Proteomes" id="UP001600888"/>
    </source>
</evidence>
<evidence type="ECO:0000256" key="3">
    <source>
        <dbReference type="ARBA" id="ARBA00022723"/>
    </source>
</evidence>
<gene>
    <name evidence="9" type="ORF">FJTKL_12709</name>
</gene>
<keyword evidence="10" id="KW-1185">Reference proteome</keyword>
<dbReference type="InterPro" id="IPR007535">
    <property type="entry name" value="Catechol_dOase_N"/>
</dbReference>
<evidence type="ECO:0008006" key="11">
    <source>
        <dbReference type="Google" id="ProtNLM"/>
    </source>
</evidence>
<keyword evidence="3" id="KW-0479">Metal-binding</keyword>
<evidence type="ECO:0000256" key="4">
    <source>
        <dbReference type="ARBA" id="ARBA00022964"/>
    </source>
</evidence>
<protein>
    <recommendedName>
        <fullName evidence="11">Hydroxyquinol 1,2-dioxygenase</fullName>
    </recommendedName>
</protein>
<evidence type="ECO:0000259" key="7">
    <source>
        <dbReference type="Pfam" id="PF00775"/>
    </source>
</evidence>
<evidence type="ECO:0000256" key="5">
    <source>
        <dbReference type="ARBA" id="ARBA00023002"/>
    </source>
</evidence>
<organism evidence="9 10">
    <name type="scientific">Diaporthe vaccinii</name>
    <dbReference type="NCBI Taxonomy" id="105482"/>
    <lineage>
        <taxon>Eukaryota</taxon>
        <taxon>Fungi</taxon>
        <taxon>Dikarya</taxon>
        <taxon>Ascomycota</taxon>
        <taxon>Pezizomycotina</taxon>
        <taxon>Sordariomycetes</taxon>
        <taxon>Sordariomycetidae</taxon>
        <taxon>Diaporthales</taxon>
        <taxon>Diaporthaceae</taxon>
        <taxon>Diaporthe</taxon>
        <taxon>Diaporthe eres species complex</taxon>
    </lineage>
</organism>